<organism evidence="6 7">
    <name type="scientific">Tremella mesenterica</name>
    <name type="common">Jelly fungus</name>
    <dbReference type="NCBI Taxonomy" id="5217"/>
    <lineage>
        <taxon>Eukaryota</taxon>
        <taxon>Fungi</taxon>
        <taxon>Dikarya</taxon>
        <taxon>Basidiomycota</taxon>
        <taxon>Agaricomycotina</taxon>
        <taxon>Tremellomycetes</taxon>
        <taxon>Tremellales</taxon>
        <taxon>Tremellaceae</taxon>
        <taxon>Tremella</taxon>
    </lineage>
</organism>
<comment type="subcellular location">
    <subcellularLocation>
        <location evidence="1">Nucleus</location>
        <location evidence="1">Nucleolus</location>
    </subcellularLocation>
</comment>
<evidence type="ECO:0000256" key="4">
    <source>
        <dbReference type="ARBA" id="ARBA00023242"/>
    </source>
</evidence>
<keyword evidence="7" id="KW-1185">Reference proteome</keyword>
<dbReference type="VEuPathDB" id="FungiDB:TREMEDRAFT_18182"/>
<evidence type="ECO:0000256" key="2">
    <source>
        <dbReference type="ARBA" id="ARBA00007175"/>
    </source>
</evidence>
<feature type="compositionally biased region" description="Polar residues" evidence="5">
    <location>
        <begin position="151"/>
        <end position="160"/>
    </location>
</feature>
<dbReference type="STRING" id="5217.A0A4Q1BA29"/>
<dbReference type="InterPro" id="IPR019186">
    <property type="entry name" value="Nucleolar_protein_12"/>
</dbReference>
<evidence type="ECO:0000256" key="3">
    <source>
        <dbReference type="ARBA" id="ARBA00023054"/>
    </source>
</evidence>
<evidence type="ECO:0000313" key="7">
    <source>
        <dbReference type="Proteomes" id="UP000289152"/>
    </source>
</evidence>
<dbReference type="GO" id="GO:0005730">
    <property type="term" value="C:nucleolus"/>
    <property type="evidence" value="ECO:0007669"/>
    <property type="project" value="UniProtKB-SubCell"/>
</dbReference>
<dbReference type="PANTHER" id="PTHR14577">
    <property type="entry name" value="NUCLEOLAR PROTEIN 12"/>
    <property type="match status" value="1"/>
</dbReference>
<feature type="region of interest" description="Disordered" evidence="5">
    <location>
        <begin position="108"/>
        <end position="267"/>
    </location>
</feature>
<feature type="compositionally biased region" description="Basic and acidic residues" evidence="5">
    <location>
        <begin position="161"/>
        <end position="170"/>
    </location>
</feature>
<dbReference type="EMBL" id="SDIL01000185">
    <property type="protein sequence ID" value="RXK34827.1"/>
    <property type="molecule type" value="Genomic_DNA"/>
</dbReference>
<dbReference type="Proteomes" id="UP000289152">
    <property type="component" value="Unassembled WGS sequence"/>
</dbReference>
<keyword evidence="4" id="KW-0539">Nucleus</keyword>
<dbReference type="InParanoid" id="A0A4Q1BA29"/>
<feature type="compositionally biased region" description="Basic residues" evidence="5">
    <location>
        <begin position="253"/>
        <end position="267"/>
    </location>
</feature>
<feature type="compositionally biased region" description="Basic residues" evidence="5">
    <location>
        <begin position="204"/>
        <end position="213"/>
    </location>
</feature>
<protein>
    <submittedName>
        <fullName evidence="6">Ribosomal RNA-processing protein 17</fullName>
    </submittedName>
</protein>
<gene>
    <name evidence="6" type="ORF">M231_07910</name>
</gene>
<feature type="compositionally biased region" description="Basic and acidic residues" evidence="5">
    <location>
        <begin position="214"/>
        <end position="237"/>
    </location>
</feature>
<accession>A0A4Q1BA29</accession>
<keyword evidence="3" id="KW-0175">Coiled coil</keyword>
<dbReference type="PANTHER" id="PTHR14577:SF0">
    <property type="entry name" value="NUCLEOLAR PROTEIN 12"/>
    <property type="match status" value="1"/>
</dbReference>
<dbReference type="AlphaFoldDB" id="A0A4Q1BA29"/>
<dbReference type="Pfam" id="PF09805">
    <property type="entry name" value="Nop25"/>
    <property type="match status" value="1"/>
</dbReference>
<proteinExistence type="inferred from homology"/>
<evidence type="ECO:0000256" key="1">
    <source>
        <dbReference type="ARBA" id="ARBA00004604"/>
    </source>
</evidence>
<reference evidence="6 7" key="1">
    <citation type="submission" date="2016-06" db="EMBL/GenBank/DDBJ databases">
        <title>Evolution of pathogenesis and genome organization in the Tremellales.</title>
        <authorList>
            <person name="Cuomo C."/>
            <person name="Litvintseva A."/>
            <person name="Heitman J."/>
            <person name="Chen Y."/>
            <person name="Sun S."/>
            <person name="Springer D."/>
            <person name="Dromer F."/>
            <person name="Young S."/>
            <person name="Zeng Q."/>
            <person name="Chapman S."/>
            <person name="Gujja S."/>
            <person name="Saif S."/>
            <person name="Birren B."/>
        </authorList>
    </citation>
    <scope>NUCLEOTIDE SEQUENCE [LARGE SCALE GENOMIC DNA]</scope>
    <source>
        <strain evidence="6 7">ATCC 28783</strain>
    </source>
</reference>
<evidence type="ECO:0000313" key="6">
    <source>
        <dbReference type="EMBL" id="RXK34827.1"/>
    </source>
</evidence>
<comment type="similarity">
    <text evidence="2">Belongs to the RRP17 family.</text>
</comment>
<name>A0A4Q1BA29_TREME</name>
<sequence>MSSKPSGSKSRKTNVALLTEGAKYIQRAKKERREQVEEIKFDDGARRDWLTGFSKRKKAKLEERRSRAKERDHKEHLEERRKARFFSAREELRKRAAQNVIDVRMALGLTSTDLNSNDEEDDEEEEAETEEKFEDADQIAMVSIVEDFDPSSLNTVSSNTDNHRVRKSEEDSTGVKAQIKDGAKGKEKVDGSGKVGLLPPSSRKVQKALKKKKEKEASRSMETKAERRKGKFMEVRNRAKKAGLALERDGKKRGGFKGKSRGKGKRR</sequence>
<dbReference type="OrthoDB" id="551633at2759"/>
<dbReference type="GO" id="GO:0019843">
    <property type="term" value="F:rRNA binding"/>
    <property type="evidence" value="ECO:0007669"/>
    <property type="project" value="TreeGrafter"/>
</dbReference>
<feature type="compositionally biased region" description="Basic and acidic residues" evidence="5">
    <location>
        <begin position="178"/>
        <end position="191"/>
    </location>
</feature>
<evidence type="ECO:0000256" key="5">
    <source>
        <dbReference type="SAM" id="MobiDB-lite"/>
    </source>
</evidence>
<feature type="compositionally biased region" description="Acidic residues" evidence="5">
    <location>
        <begin position="116"/>
        <end position="137"/>
    </location>
</feature>
<comment type="caution">
    <text evidence="6">The sequence shown here is derived from an EMBL/GenBank/DDBJ whole genome shotgun (WGS) entry which is preliminary data.</text>
</comment>